<dbReference type="EMBL" id="LFZO01000433">
    <property type="protein sequence ID" value="KXT08544.1"/>
    <property type="molecule type" value="Genomic_DNA"/>
</dbReference>
<evidence type="ECO:0000313" key="3">
    <source>
        <dbReference type="Proteomes" id="UP000073492"/>
    </source>
</evidence>
<dbReference type="PANTHER" id="PTHR48228:SF4">
    <property type="entry name" value="BLR3030 PROTEIN"/>
    <property type="match status" value="1"/>
</dbReference>
<name>A0A139I1E2_9PEZI</name>
<evidence type="ECO:0000313" key="2">
    <source>
        <dbReference type="EMBL" id="KXT08544.1"/>
    </source>
</evidence>
<dbReference type="GO" id="GO:0003824">
    <property type="term" value="F:catalytic activity"/>
    <property type="evidence" value="ECO:0007669"/>
    <property type="project" value="InterPro"/>
</dbReference>
<reference evidence="2 3" key="1">
    <citation type="submission" date="2015-07" db="EMBL/GenBank/DDBJ databases">
        <title>Comparative genomics of the Sigatoka disease complex on banana suggests a link between parallel evolutionary changes in Pseudocercospora fijiensis and Pseudocercospora eumusae and increased virulence on the banana host.</title>
        <authorList>
            <person name="Chang T.-C."/>
            <person name="Salvucci A."/>
            <person name="Crous P.W."/>
            <person name="Stergiopoulos I."/>
        </authorList>
    </citation>
    <scope>NUCLEOTIDE SEQUENCE [LARGE SCALE GENOMIC DNA]</scope>
    <source>
        <strain evidence="2 3">CBS 116634</strain>
    </source>
</reference>
<organism evidence="2 3">
    <name type="scientific">Pseudocercospora musae</name>
    <dbReference type="NCBI Taxonomy" id="113226"/>
    <lineage>
        <taxon>Eukaryota</taxon>
        <taxon>Fungi</taxon>
        <taxon>Dikarya</taxon>
        <taxon>Ascomycota</taxon>
        <taxon>Pezizomycotina</taxon>
        <taxon>Dothideomycetes</taxon>
        <taxon>Dothideomycetidae</taxon>
        <taxon>Mycosphaerellales</taxon>
        <taxon>Mycosphaerellaceae</taxon>
        <taxon>Pseudocercospora</taxon>
    </lineage>
</organism>
<dbReference type="InterPro" id="IPR023606">
    <property type="entry name" value="CoA-Trfase_III_dom_1_sf"/>
</dbReference>
<dbReference type="PANTHER" id="PTHR48228">
    <property type="entry name" value="SUCCINYL-COA--D-CITRAMALATE COA-TRANSFERASE"/>
    <property type="match status" value="1"/>
</dbReference>
<protein>
    <recommendedName>
        <fullName evidence="4">CoA-transferase family III</fullName>
    </recommendedName>
</protein>
<dbReference type="Pfam" id="PF02515">
    <property type="entry name" value="CoA_transf_3"/>
    <property type="match status" value="1"/>
</dbReference>
<dbReference type="STRING" id="113226.A0A139I1E2"/>
<comment type="similarity">
    <text evidence="1">Belongs to the CoA-transferase III family.</text>
</comment>
<evidence type="ECO:0008006" key="4">
    <source>
        <dbReference type="Google" id="ProtNLM"/>
    </source>
</evidence>
<dbReference type="Gene3D" id="3.40.50.10540">
    <property type="entry name" value="Crotonobetainyl-coa:carnitine coa-transferase, domain 1"/>
    <property type="match status" value="1"/>
</dbReference>
<dbReference type="Proteomes" id="UP000073492">
    <property type="component" value="Unassembled WGS sequence"/>
</dbReference>
<dbReference type="SUPFAM" id="SSF89796">
    <property type="entry name" value="CoA-transferase family III (CaiB/BaiF)"/>
    <property type="match status" value="1"/>
</dbReference>
<accession>A0A139I1E2</accession>
<comment type="caution">
    <text evidence="2">The sequence shown here is derived from an EMBL/GenBank/DDBJ whole genome shotgun (WGS) entry which is preliminary data.</text>
</comment>
<keyword evidence="3" id="KW-1185">Reference proteome</keyword>
<dbReference type="AlphaFoldDB" id="A0A139I1E2"/>
<dbReference type="InterPro" id="IPR003673">
    <property type="entry name" value="CoA-Trfase_fam_III"/>
</dbReference>
<dbReference type="InterPro" id="IPR050509">
    <property type="entry name" value="CoA-transferase_III"/>
</dbReference>
<sequence length="285" mass="30757">MTDIYRPDGSFDCTTNRLPHRSKFDAEHTIRWIWKDLGLPGSNLPYSLLGERAALLPSSFNIGHLAQASIALSALAAASVDALRNNAPARKYGALSMTPTSFFRATDLALSQPKKLGPEHLSKLRPGLIYASLNAWGDDGPWAHNRGFGSIVQTVSGMNVSEAEHFGTSPAKAMPVQALDHAAGYLLATGISAALYKRAIERGSWEVTVSLAGVMKYLRSLGQHPGRSGFECEGLTEGELESFLEARETGFGTLRAVSHSAQVEGKHPGWDVMPKLLGSDQAEWL</sequence>
<proteinExistence type="inferred from homology"/>
<dbReference type="OrthoDB" id="5863171at2759"/>
<gene>
    <name evidence="2" type="ORF">AC579_10247</name>
</gene>
<evidence type="ECO:0000256" key="1">
    <source>
        <dbReference type="ARBA" id="ARBA00008383"/>
    </source>
</evidence>